<evidence type="ECO:0000313" key="4">
    <source>
        <dbReference type="EMBL" id="NWS77446.1"/>
    </source>
</evidence>
<evidence type="ECO:0000256" key="3">
    <source>
        <dbReference type="PROSITE-ProRule" id="PRU00339"/>
    </source>
</evidence>
<dbReference type="FunFam" id="1.25.40.10:FF:000546">
    <property type="entry name" value="Tetratricopeptide repeat domain 37"/>
    <property type="match status" value="1"/>
</dbReference>
<dbReference type="PANTHER" id="PTHR15704">
    <property type="entry name" value="SUPERKILLER 3 PROTEIN-RELATED"/>
    <property type="match status" value="1"/>
</dbReference>
<dbReference type="Pfam" id="PF13432">
    <property type="entry name" value="TPR_16"/>
    <property type="match status" value="1"/>
</dbReference>
<dbReference type="EMBL" id="VYZB01000938">
    <property type="protein sequence ID" value="NWS77446.1"/>
    <property type="molecule type" value="Genomic_DNA"/>
</dbReference>
<dbReference type="SMART" id="SM00028">
    <property type="entry name" value="TPR"/>
    <property type="match status" value="10"/>
</dbReference>
<organism evidence="4 5">
    <name type="scientific">Crotophaga sulcirostris</name>
    <name type="common">Groove-billed ani</name>
    <dbReference type="NCBI Taxonomy" id="33598"/>
    <lineage>
        <taxon>Eukaryota</taxon>
        <taxon>Metazoa</taxon>
        <taxon>Chordata</taxon>
        <taxon>Craniata</taxon>
        <taxon>Vertebrata</taxon>
        <taxon>Euteleostomi</taxon>
        <taxon>Archelosauria</taxon>
        <taxon>Archosauria</taxon>
        <taxon>Dinosauria</taxon>
        <taxon>Saurischia</taxon>
        <taxon>Theropoda</taxon>
        <taxon>Coelurosauria</taxon>
        <taxon>Aves</taxon>
        <taxon>Neognathae</taxon>
        <taxon>Neoaves</taxon>
        <taxon>Otidimorphae</taxon>
        <taxon>Cuculiformes</taxon>
        <taxon>Crotophagidae</taxon>
        <taxon>Crotophaga</taxon>
    </lineage>
</organism>
<feature type="non-terminal residue" evidence="4">
    <location>
        <position position="669"/>
    </location>
</feature>
<dbReference type="InterPro" id="IPR011990">
    <property type="entry name" value="TPR-like_helical_dom_sf"/>
</dbReference>
<proteinExistence type="predicted"/>
<sequence>MSSKEVKAALKSAREAIRNKEYKEALKHCKAVLKHEKNNYNAWVFIGVAAAELEQPDQAKGAYRKAIDLEPNQFLAWQGLANLYEKSNQADVKADLADVYQKLLELYESGDKQKWCNVCNKLVDLYQQEKKYLEVAETWQKLIQKKQEEGVEKAELHQLWKKIIQLLKDNTQDQDNKAQHLLLSAFEFALDSADAIPGEDHQNLSKDFIQCLSKRPYETARLEKACNDMMALYPTVTYPLEVLCLHFVQSGTLSEDALHCFLRLSEMDASSGPGIIGLGIKCLQEKKYKEAVKSLTEGLQKTKQCPAAWYYLAEAQMKIHKHRDAVLSCDQALEALGTPEGPNLQWKNHILQLKAGALIKIGGADAAEEAIKALEQIVDASSDPVVLAIRGQAYLNKGLVDQALKISQELLLSHPDLAESHALDGFINYSQKNYEQAEKSFLNAIERKAETAEYHQYLGLTYWFMSDETKKDKGKALTQFLMAAKLDSYLGSVFRYLGNYYRDIAKDKSRARGCYKKAFELDETDEESGTAAVDLSVELGDMDAALSILNEVTEKARTGTAKWAWLHRGLYYLRTRQPLKAVTDLQAALRADPKDANCWESLGEAYLDKGSYSAALKSFRKASELNPALVYSVYSAAAVKQILGKYENAIAVYQQILETTEEYLPALKG</sequence>
<reference evidence="4 5" key="1">
    <citation type="submission" date="2019-09" db="EMBL/GenBank/DDBJ databases">
        <title>Bird 10,000 Genomes (B10K) Project - Family phase.</title>
        <authorList>
            <person name="Zhang G."/>
        </authorList>
    </citation>
    <scope>NUCLEOTIDE SEQUENCE [LARGE SCALE GENOMIC DNA]</scope>
    <source>
        <strain evidence="4">B10K-DU-003-44</strain>
        <tissue evidence="4">Muscle</tissue>
    </source>
</reference>
<dbReference type="GO" id="GO:0006401">
    <property type="term" value="P:RNA catabolic process"/>
    <property type="evidence" value="ECO:0007669"/>
    <property type="project" value="InterPro"/>
</dbReference>
<feature type="non-terminal residue" evidence="4">
    <location>
        <position position="1"/>
    </location>
</feature>
<accession>A0A7K5I735</accession>
<evidence type="ECO:0000313" key="5">
    <source>
        <dbReference type="Proteomes" id="UP000549499"/>
    </source>
</evidence>
<dbReference type="InterPro" id="IPR019734">
    <property type="entry name" value="TPR_rpt"/>
</dbReference>
<dbReference type="GO" id="GO:0055087">
    <property type="term" value="C:Ski complex"/>
    <property type="evidence" value="ECO:0007669"/>
    <property type="project" value="InterPro"/>
</dbReference>
<feature type="repeat" description="TPR" evidence="3">
    <location>
        <begin position="40"/>
        <end position="73"/>
    </location>
</feature>
<feature type="repeat" description="TPR" evidence="3">
    <location>
        <begin position="562"/>
        <end position="595"/>
    </location>
</feature>
<gene>
    <name evidence="4" type="primary">Ttc37</name>
    <name evidence="4" type="ORF">CROSUL_R01325</name>
</gene>
<keyword evidence="5" id="KW-1185">Reference proteome</keyword>
<dbReference type="Proteomes" id="UP000549499">
    <property type="component" value="Unassembled WGS sequence"/>
</dbReference>
<name>A0A7K5I735_CROSL</name>
<dbReference type="AlphaFoldDB" id="A0A7K5I735"/>
<dbReference type="OrthoDB" id="421075at2759"/>
<dbReference type="PROSITE" id="PS50293">
    <property type="entry name" value="TPR_REGION"/>
    <property type="match status" value="1"/>
</dbReference>
<evidence type="ECO:0000256" key="1">
    <source>
        <dbReference type="ARBA" id="ARBA00022737"/>
    </source>
</evidence>
<dbReference type="SUPFAM" id="SSF48452">
    <property type="entry name" value="TPR-like"/>
    <property type="match status" value="3"/>
</dbReference>
<dbReference type="Gene3D" id="1.25.40.10">
    <property type="entry name" value="Tetratricopeptide repeat domain"/>
    <property type="match status" value="4"/>
</dbReference>
<keyword evidence="2 3" id="KW-0802">TPR repeat</keyword>
<feature type="repeat" description="TPR" evidence="3">
    <location>
        <begin position="596"/>
        <end position="629"/>
    </location>
</feature>
<dbReference type="InterPro" id="IPR039226">
    <property type="entry name" value="Ski3/TTC37"/>
</dbReference>
<dbReference type="PANTHER" id="PTHR15704:SF7">
    <property type="entry name" value="SUPERKILLER COMPLEX PROTEIN 3"/>
    <property type="match status" value="1"/>
</dbReference>
<protein>
    <submittedName>
        <fullName evidence="4">TTC37 protein</fullName>
    </submittedName>
</protein>
<dbReference type="PROSITE" id="PS50005">
    <property type="entry name" value="TPR"/>
    <property type="match status" value="3"/>
</dbReference>
<evidence type="ECO:0000256" key="2">
    <source>
        <dbReference type="ARBA" id="ARBA00022803"/>
    </source>
</evidence>
<dbReference type="Pfam" id="PF14559">
    <property type="entry name" value="TPR_19"/>
    <property type="match status" value="1"/>
</dbReference>
<comment type="caution">
    <text evidence="4">The sequence shown here is derived from an EMBL/GenBank/DDBJ whole genome shotgun (WGS) entry which is preliminary data.</text>
</comment>
<keyword evidence="1" id="KW-0677">Repeat</keyword>